<keyword evidence="4" id="KW-0694">RNA-binding</keyword>
<proteinExistence type="inferred from homology"/>
<accession>A0A1B7LCF9</accession>
<sequence>MRRRIKLKTISPVHIGGGTQELTPLESVVLNGRCYVVNEAGLGRALLKEGKLDILTGEIGKQGSRFSLENFLRGQGLLKQSFLEGCAAYSCETAAGRTPAGLRPFVRDAYGRPFVPGSSLKGVLRTAILYTRLKKMKNESPRDFQRCFTDVVRGKLNEFNRAEDWKRHRPWFKDGFKRNMAGQVERELLQRFDLPVPDARNRRGPTAQQRDVLRAVKVSDAVPLDKNGLVLEEVQVTSITGENESYVKTPVFVEVMPAGVEIDFEIILDEAILADFGGNGQAGLPFKTLEDIYHMLQEFSTGLWKFETDFWNGVSGPGTEEMREFYRREPAAMRLGWGSGLAGTGLFMLLPEALRRELRDDLFEPRGQQVFPKSRRVAVAGSHSRRPPGWVVTVE</sequence>
<organism evidence="8 9">
    <name type="scientific">Desulfotomaculum copahuensis</name>
    <dbReference type="NCBI Taxonomy" id="1838280"/>
    <lineage>
        <taxon>Bacteria</taxon>
        <taxon>Bacillati</taxon>
        <taxon>Bacillota</taxon>
        <taxon>Clostridia</taxon>
        <taxon>Eubacteriales</taxon>
        <taxon>Desulfotomaculaceae</taxon>
        <taxon>Desulfotomaculum</taxon>
    </lineage>
</organism>
<dbReference type="PANTHER" id="PTHR38007:SF1">
    <property type="entry name" value="CRISPR SYSTEM CMS PROTEIN CSM5"/>
    <property type="match status" value="1"/>
</dbReference>
<dbReference type="Proteomes" id="UP000078532">
    <property type="component" value="Unassembled WGS sequence"/>
</dbReference>
<evidence type="ECO:0000259" key="7">
    <source>
        <dbReference type="Pfam" id="PF03787"/>
    </source>
</evidence>
<evidence type="ECO:0000256" key="6">
    <source>
        <dbReference type="ARBA" id="ARBA00031720"/>
    </source>
</evidence>
<name>A0A1B7LCF9_9FIRM</name>
<dbReference type="PANTHER" id="PTHR38007">
    <property type="entry name" value="CRISPR SYSTEM CMS PROTEIN CSM5"/>
    <property type="match status" value="1"/>
</dbReference>
<dbReference type="RefSeq" id="WP_066669709.1">
    <property type="nucleotide sequence ID" value="NZ_LYVF01000177.1"/>
</dbReference>
<keyword evidence="5" id="KW-0051">Antiviral defense</keyword>
<gene>
    <name evidence="8" type="ORF">A6M21_00600</name>
</gene>
<dbReference type="InterPro" id="IPR005537">
    <property type="entry name" value="RAMP_III_fam"/>
</dbReference>
<comment type="similarity">
    <text evidence="2">Belongs to the CRISPR-associated Csm5 family.</text>
</comment>
<evidence type="ECO:0000313" key="9">
    <source>
        <dbReference type="Proteomes" id="UP000078532"/>
    </source>
</evidence>
<dbReference type="GO" id="GO:0003723">
    <property type="term" value="F:RNA binding"/>
    <property type="evidence" value="ECO:0007669"/>
    <property type="project" value="UniProtKB-KW"/>
</dbReference>
<dbReference type="Pfam" id="PF03787">
    <property type="entry name" value="RAMPs"/>
    <property type="match status" value="1"/>
</dbReference>
<dbReference type="AlphaFoldDB" id="A0A1B7LCF9"/>
<evidence type="ECO:0000313" key="8">
    <source>
        <dbReference type="EMBL" id="OAT80409.1"/>
    </source>
</evidence>
<dbReference type="OrthoDB" id="24360at2"/>
<comment type="caution">
    <text evidence="8">The sequence shown here is derived from an EMBL/GenBank/DDBJ whole genome shotgun (WGS) entry which is preliminary data.</text>
</comment>
<evidence type="ECO:0000256" key="4">
    <source>
        <dbReference type="ARBA" id="ARBA00022884"/>
    </source>
</evidence>
<dbReference type="NCBIfam" id="TIGR01899">
    <property type="entry name" value="cas_TM1807_csm5"/>
    <property type="match status" value="1"/>
</dbReference>
<evidence type="ECO:0000256" key="1">
    <source>
        <dbReference type="ARBA" id="ARBA00003088"/>
    </source>
</evidence>
<reference evidence="8 9" key="1">
    <citation type="submission" date="2016-04" db="EMBL/GenBank/DDBJ databases">
        <authorList>
            <person name="Evans L.H."/>
            <person name="Alamgir A."/>
            <person name="Owens N."/>
            <person name="Weber N.D."/>
            <person name="Virtaneva K."/>
            <person name="Barbian K."/>
            <person name="Babar A."/>
            <person name="Rosenke K."/>
        </authorList>
    </citation>
    <scope>NUCLEOTIDE SEQUENCE [LARGE SCALE GENOMIC DNA]</scope>
    <source>
        <strain evidence="8 9">LMa1</strain>
    </source>
</reference>
<dbReference type="EMBL" id="LYVF01000177">
    <property type="protein sequence ID" value="OAT80409.1"/>
    <property type="molecule type" value="Genomic_DNA"/>
</dbReference>
<evidence type="ECO:0000256" key="2">
    <source>
        <dbReference type="ARBA" id="ARBA00006680"/>
    </source>
</evidence>
<keyword evidence="9" id="KW-1185">Reference proteome</keyword>
<comment type="function">
    <text evidence="1">This subunit might be involved in maturation of a crRNA intermediate to its mature form.</text>
</comment>
<dbReference type="STRING" id="1838280.A6M21_00600"/>
<feature type="domain" description="CRISPR type III-associated protein" evidence="7">
    <location>
        <begin position="6"/>
        <end position="273"/>
    </location>
</feature>
<evidence type="ECO:0000256" key="3">
    <source>
        <dbReference type="ARBA" id="ARBA00016113"/>
    </source>
</evidence>
<dbReference type="GO" id="GO:0051607">
    <property type="term" value="P:defense response to virus"/>
    <property type="evidence" value="ECO:0007669"/>
    <property type="project" value="UniProtKB-KW"/>
</dbReference>
<protein>
    <recommendedName>
        <fullName evidence="3">CRISPR system Cms protein Csm5</fullName>
    </recommendedName>
    <alternativeName>
        <fullName evidence="6">CRISPR type III A-associated protein Csm5</fullName>
    </alternativeName>
</protein>
<dbReference type="InterPro" id="IPR010173">
    <property type="entry name" value="CRISPR-assoc_Csm5"/>
</dbReference>
<evidence type="ECO:0000256" key="5">
    <source>
        <dbReference type="ARBA" id="ARBA00023118"/>
    </source>
</evidence>